<organism evidence="4 6">
    <name type="scientific">Rhodanobacter hydrolyticus</name>
    <dbReference type="NCBI Taxonomy" id="2250595"/>
    <lineage>
        <taxon>Bacteria</taxon>
        <taxon>Pseudomonadati</taxon>
        <taxon>Pseudomonadota</taxon>
        <taxon>Gammaproteobacteria</taxon>
        <taxon>Lysobacterales</taxon>
        <taxon>Rhodanobacteraceae</taxon>
        <taxon>Rhodanobacter</taxon>
    </lineage>
</organism>
<evidence type="ECO:0000259" key="1">
    <source>
        <dbReference type="Pfam" id="PF00534"/>
    </source>
</evidence>
<comment type="caution">
    <text evidence="4">The sequence shown here is derived from an EMBL/GenBank/DDBJ whole genome shotgun (WGS) entry which is preliminary data.</text>
</comment>
<dbReference type="Proteomes" id="UP001620339">
    <property type="component" value="Unassembled WGS sequence"/>
</dbReference>
<evidence type="ECO:0000313" key="6">
    <source>
        <dbReference type="Proteomes" id="UP001620339"/>
    </source>
</evidence>
<dbReference type="SUPFAM" id="SSF53756">
    <property type="entry name" value="UDP-Glycosyltransferase/glycogen phosphorylase"/>
    <property type="match status" value="1"/>
</dbReference>
<proteinExistence type="predicted"/>
<sequence>MKIVILTNAYPYLPGEQFIEDEIGYWATCAGVSVTLLPALAAGTPRPIPAGISIDLGMARSTKLGRLWFMLLALCSAILRRELGYLHRSRKTSPHTVARALLHTSKVLEQAAQLRRYARAHGPADVAYCYWNETQAYAAVLARDAGAVRRVVSRVHGFDLYEARRRDGYMPLKRQFIAAYDAIFALSSEARAYLQQTYGAAPGNVRIAPLGVPLADGLARPSATGHLHVVSVSFCLRVKRLDKIVGAVALLGRRHPEISLTWTHIGGGPLLEEITALAKAQLNGLKNIVCAFLGELPNHAVKVYYLDTPVDMLINASESEGVPVSIMEAMSAGVPAVAPDVGGISSLVSDRCGALLGPCPDVQEIAEAMERVAFADGRDARRAHARQTIEAGFDAARNYRDFVADVIAIGASGDRQPAPPLRPAAYRIRQATRR</sequence>
<dbReference type="EMBL" id="JADIKK010000008">
    <property type="protein sequence ID" value="MFK2876371.1"/>
    <property type="molecule type" value="Genomic_DNA"/>
</dbReference>
<evidence type="ECO:0000259" key="2">
    <source>
        <dbReference type="Pfam" id="PF13439"/>
    </source>
</evidence>
<evidence type="ECO:0000313" key="3">
    <source>
        <dbReference type="EMBL" id="MFK2875917.1"/>
    </source>
</evidence>
<dbReference type="InterPro" id="IPR050194">
    <property type="entry name" value="Glycosyltransferase_grp1"/>
</dbReference>
<name>A0ABW8J235_9GAMM</name>
<dbReference type="RefSeq" id="WP_404612038.1">
    <property type="nucleotide sequence ID" value="NZ_JADIKK010000007.1"/>
</dbReference>
<dbReference type="InterPro" id="IPR001296">
    <property type="entry name" value="Glyco_trans_1"/>
</dbReference>
<feature type="domain" description="Glycosyltransferase subfamily 4-like N-terminal" evidence="2">
    <location>
        <begin position="104"/>
        <end position="214"/>
    </location>
</feature>
<dbReference type="Gene3D" id="3.40.50.2000">
    <property type="entry name" value="Glycogen Phosphorylase B"/>
    <property type="match status" value="2"/>
</dbReference>
<gene>
    <name evidence="3" type="ORF">ISP25_02360</name>
    <name evidence="4" type="ORF">ISP25_04720</name>
    <name evidence="5" type="ORF">ISP25_22980</name>
</gene>
<dbReference type="Pfam" id="PF13439">
    <property type="entry name" value="Glyco_transf_4"/>
    <property type="match status" value="1"/>
</dbReference>
<accession>A0ABW8J235</accession>
<evidence type="ECO:0000313" key="4">
    <source>
        <dbReference type="EMBL" id="MFK2876371.1"/>
    </source>
</evidence>
<dbReference type="PANTHER" id="PTHR45947:SF15">
    <property type="entry name" value="TEICHURONIC ACID BIOSYNTHESIS GLYCOSYLTRANSFERASE TUAC-RELATED"/>
    <property type="match status" value="1"/>
</dbReference>
<dbReference type="Pfam" id="PF00534">
    <property type="entry name" value="Glycos_transf_1"/>
    <property type="match status" value="1"/>
</dbReference>
<protein>
    <submittedName>
        <fullName evidence="4">Glycosyltransferase</fullName>
    </submittedName>
</protein>
<dbReference type="PANTHER" id="PTHR45947">
    <property type="entry name" value="SULFOQUINOVOSYL TRANSFERASE SQD2"/>
    <property type="match status" value="1"/>
</dbReference>
<reference evidence="4 6" key="1">
    <citation type="submission" date="2020-10" db="EMBL/GenBank/DDBJ databases">
        <title>Phylogeny of dyella-like bacteria.</title>
        <authorList>
            <person name="Fu J."/>
        </authorList>
    </citation>
    <scope>NUCLEOTIDE SEQUENCE [LARGE SCALE GENOMIC DNA]</scope>
    <source>
        <strain evidence="4 6">KACC 19113</strain>
    </source>
</reference>
<feature type="domain" description="Glycosyl transferase family 1" evidence="1">
    <location>
        <begin position="229"/>
        <end position="372"/>
    </location>
</feature>
<dbReference type="EMBL" id="JADIKK010000007">
    <property type="protein sequence ID" value="MFK2875917.1"/>
    <property type="molecule type" value="Genomic_DNA"/>
</dbReference>
<dbReference type="InterPro" id="IPR028098">
    <property type="entry name" value="Glyco_trans_4-like_N"/>
</dbReference>
<keyword evidence="6" id="KW-1185">Reference proteome</keyword>
<dbReference type="EMBL" id="JADIKK010000008">
    <property type="protein sequence ID" value="MFK2879936.1"/>
    <property type="molecule type" value="Genomic_DNA"/>
</dbReference>
<evidence type="ECO:0000313" key="5">
    <source>
        <dbReference type="EMBL" id="MFK2879936.1"/>
    </source>
</evidence>